<dbReference type="RefSeq" id="WP_058020548.1">
    <property type="nucleotide sequence ID" value="NZ_CP013189.1"/>
</dbReference>
<dbReference type="GO" id="GO:0005525">
    <property type="term" value="F:GTP binding"/>
    <property type="evidence" value="ECO:0007669"/>
    <property type="project" value="InterPro"/>
</dbReference>
<feature type="domain" description="G" evidence="1">
    <location>
        <begin position="6"/>
        <end position="141"/>
    </location>
</feature>
<dbReference type="InterPro" id="IPR006073">
    <property type="entry name" value="GTP-bd"/>
</dbReference>
<name>A0A0S2KAN1_9GAMM</name>
<dbReference type="PANTHER" id="PTHR42714">
    <property type="entry name" value="TRNA MODIFICATION GTPASE GTPBP3"/>
    <property type="match status" value="1"/>
</dbReference>
<dbReference type="Proteomes" id="UP000065641">
    <property type="component" value="Chromosome"/>
</dbReference>
<gene>
    <name evidence="2" type="ORF">PS2015_349</name>
</gene>
<dbReference type="GO" id="GO:0030488">
    <property type="term" value="P:tRNA methylation"/>
    <property type="evidence" value="ECO:0007669"/>
    <property type="project" value="TreeGrafter"/>
</dbReference>
<dbReference type="GO" id="GO:0002098">
    <property type="term" value="P:tRNA wobble uridine modification"/>
    <property type="evidence" value="ECO:0007669"/>
    <property type="project" value="TreeGrafter"/>
</dbReference>
<dbReference type="GO" id="GO:0005829">
    <property type="term" value="C:cytosol"/>
    <property type="evidence" value="ECO:0007669"/>
    <property type="project" value="TreeGrafter"/>
</dbReference>
<evidence type="ECO:0000313" key="2">
    <source>
        <dbReference type="EMBL" id="ALO45039.1"/>
    </source>
</evidence>
<accession>A0A0S2KAN1</accession>
<dbReference type="AlphaFoldDB" id="A0A0S2KAN1"/>
<dbReference type="OrthoDB" id="5406017at2"/>
<evidence type="ECO:0000313" key="3">
    <source>
        <dbReference type="Proteomes" id="UP000065641"/>
    </source>
</evidence>
<dbReference type="PATRIC" id="fig|1249552.3.peg.356"/>
<dbReference type="Gene3D" id="3.40.50.300">
    <property type="entry name" value="P-loop containing nucleotide triphosphate hydrolases"/>
    <property type="match status" value="1"/>
</dbReference>
<dbReference type="SUPFAM" id="SSF52540">
    <property type="entry name" value="P-loop containing nucleoside triphosphate hydrolases"/>
    <property type="match status" value="1"/>
</dbReference>
<evidence type="ECO:0000259" key="1">
    <source>
        <dbReference type="Pfam" id="PF01926"/>
    </source>
</evidence>
<dbReference type="InterPro" id="IPR005225">
    <property type="entry name" value="Small_GTP-bd"/>
</dbReference>
<dbReference type="KEGG" id="pspi:PS2015_349"/>
<sequence>MSDLIRIAVVGHTNTGKTSLLRTLTRDTRFGEVSGRPGTTRHVEVARLQADGRVLLELYDTPGIEDAIDLLSLFDQQSAVSQSAQGSREDGPTRVRRFLESVDARQRFEQEAKVLRQLSHSDAALYVIDARDPVLAKHRDELEILSMCGVPLLPLLNFVSAGQTNEQQWREVLAGLGLHAIVRFDTVAPPKDGERILYTKLATLLDAHRKTIETLIRSHERDARQRHETAMQLIAVLLLECAAMKLRVSREPQAIERGVQTLNDKVRKREQACVAQLLSLYRFYPDDIETDTLPLVDGRWQEDIFDPYTLQNMGIKLGGGAAAGAAAGLGIDLMVGGMTLGAAALTGAMLGGGLQTLRHYGGDLLGKLTGERALRIDDGIIAALATRQLDLVAALERRGHAAQQKLARAQLDSLQSSGEASVFTVGDLPPPLRMARSHVDWGQDDALMFDDAAKQQAAASLAELLERLLEQRYNTPAQEH</sequence>
<reference evidence="2 3" key="1">
    <citation type="submission" date="2015-11" db="EMBL/GenBank/DDBJ databases">
        <authorList>
            <person name="Zhang Y."/>
            <person name="Guo Z."/>
        </authorList>
    </citation>
    <scope>NUCLEOTIDE SEQUENCE [LARGE SCALE GENOMIC DNA]</scope>
    <source>
        <strain evidence="2 3">KCTC 32221</strain>
    </source>
</reference>
<dbReference type="Pfam" id="PF11981">
    <property type="entry name" value="DUF3482"/>
    <property type="match status" value="1"/>
</dbReference>
<protein>
    <submittedName>
        <fullName evidence="2">GTPase SAR1</fullName>
    </submittedName>
</protein>
<dbReference type="PANTHER" id="PTHR42714:SF7">
    <property type="entry name" value="G DOMAIN-CONTAINING PROTEIN"/>
    <property type="match status" value="1"/>
</dbReference>
<organism evidence="2 3">
    <name type="scientific">Pseudohongiella spirulinae</name>
    <dbReference type="NCBI Taxonomy" id="1249552"/>
    <lineage>
        <taxon>Bacteria</taxon>
        <taxon>Pseudomonadati</taxon>
        <taxon>Pseudomonadota</taxon>
        <taxon>Gammaproteobacteria</taxon>
        <taxon>Pseudomonadales</taxon>
        <taxon>Pseudohongiellaceae</taxon>
        <taxon>Pseudohongiella</taxon>
    </lineage>
</organism>
<proteinExistence type="predicted"/>
<dbReference type="CDD" id="cd00882">
    <property type="entry name" value="Ras_like_GTPase"/>
    <property type="match status" value="1"/>
</dbReference>
<dbReference type="InterPro" id="IPR027417">
    <property type="entry name" value="P-loop_NTPase"/>
</dbReference>
<dbReference type="InterPro" id="IPR021871">
    <property type="entry name" value="DUF3482"/>
</dbReference>
<dbReference type="NCBIfam" id="TIGR00231">
    <property type="entry name" value="small_GTP"/>
    <property type="match status" value="1"/>
</dbReference>
<dbReference type="STRING" id="1249552.PS2015_349"/>
<keyword evidence="3" id="KW-1185">Reference proteome</keyword>
<dbReference type="Pfam" id="PF01926">
    <property type="entry name" value="MMR_HSR1"/>
    <property type="match status" value="1"/>
</dbReference>
<dbReference type="EMBL" id="CP013189">
    <property type="protein sequence ID" value="ALO45039.1"/>
    <property type="molecule type" value="Genomic_DNA"/>
</dbReference>